<proteinExistence type="predicted"/>
<evidence type="ECO:0000256" key="1">
    <source>
        <dbReference type="SAM" id="Phobius"/>
    </source>
</evidence>
<accession>A0A1F2UNU0</accession>
<dbReference type="Proteomes" id="UP000178086">
    <property type="component" value="Unassembled WGS sequence"/>
</dbReference>
<dbReference type="EMBL" id="MELI01000039">
    <property type="protein sequence ID" value="OFW34650.1"/>
    <property type="molecule type" value="Genomic_DNA"/>
</dbReference>
<comment type="caution">
    <text evidence="2">The sequence shown here is derived from an EMBL/GenBank/DDBJ whole genome shotgun (WGS) entry which is preliminary data.</text>
</comment>
<keyword evidence="1" id="KW-0472">Membrane</keyword>
<name>A0A1F2UNU0_9ACTN</name>
<dbReference type="AlphaFoldDB" id="A0A1F2UNU0"/>
<keyword evidence="1" id="KW-0812">Transmembrane</keyword>
<evidence type="ECO:0000313" key="2">
    <source>
        <dbReference type="EMBL" id="OFW34650.1"/>
    </source>
</evidence>
<feature type="transmembrane region" description="Helical" evidence="1">
    <location>
        <begin position="26"/>
        <end position="48"/>
    </location>
</feature>
<protein>
    <submittedName>
        <fullName evidence="2">Uncharacterized protein</fullName>
    </submittedName>
</protein>
<reference evidence="2 3" key="1">
    <citation type="journal article" date="2016" name="Nat. Commun.">
        <title>Thousands of microbial genomes shed light on interconnected biogeochemical processes in an aquifer system.</title>
        <authorList>
            <person name="Anantharaman K."/>
            <person name="Brown C.T."/>
            <person name="Hug L.A."/>
            <person name="Sharon I."/>
            <person name="Castelle C.J."/>
            <person name="Probst A.J."/>
            <person name="Thomas B.C."/>
            <person name="Singh A."/>
            <person name="Wilkins M.J."/>
            <person name="Karaoz U."/>
            <person name="Brodie E.L."/>
            <person name="Williams K.H."/>
            <person name="Hubbard S.S."/>
            <person name="Banfield J.F."/>
        </authorList>
    </citation>
    <scope>NUCLEOTIDE SEQUENCE [LARGE SCALE GENOMIC DNA]</scope>
</reference>
<sequence>MIAVIAYLTGAVTIFAYVNRNRYLDLLMASIGLIAYGTSSTMIALKILPFWSFLLARLAMVYITISVALLAIRIARTFYVSFKKYLGLK</sequence>
<organism evidence="2 3">
    <name type="scientific">Candidatus Aquicultor primus</name>
    <dbReference type="NCBI Taxonomy" id="1797195"/>
    <lineage>
        <taxon>Bacteria</taxon>
        <taxon>Bacillati</taxon>
        <taxon>Actinomycetota</taxon>
        <taxon>Candidatus Aquicultoria</taxon>
        <taxon>Candidatus Aquicultorales</taxon>
        <taxon>Candidatus Aquicultoraceae</taxon>
        <taxon>Candidatus Aquicultor</taxon>
    </lineage>
</organism>
<gene>
    <name evidence="2" type="ORF">A2074_06465</name>
</gene>
<evidence type="ECO:0000313" key="3">
    <source>
        <dbReference type="Proteomes" id="UP000178086"/>
    </source>
</evidence>
<keyword evidence="1" id="KW-1133">Transmembrane helix</keyword>
<feature type="transmembrane region" description="Helical" evidence="1">
    <location>
        <begin position="60"/>
        <end position="79"/>
    </location>
</feature>